<feature type="transmembrane region" description="Helical" evidence="1">
    <location>
        <begin position="203"/>
        <end position="224"/>
    </location>
</feature>
<evidence type="ECO:0000313" key="3">
    <source>
        <dbReference type="Proteomes" id="UP000094296"/>
    </source>
</evidence>
<sequence>MEKTALAGALKDISIIKKSIGENKSPNGKVYNFLLLFGSVNLIYFLLSTIGATMFFMLNNYFVFTHTLKVILYILLFIYFVKIYNEEKTSSNKYYLWFLSIFAGIIFLLPLLMLFMRFFTNFILDDYRNLGESFLHLNNISMLSNILLFCLILTLCGFLLKKQSIFIVSSMIFLIYLIIAVPYSKVTFDIPFSKTPDVFISLIGIYYNLVISLGYIVIATLMILKRDIAHGTK</sequence>
<proteinExistence type="predicted"/>
<dbReference type="STRING" id="766136.BHF68_08355"/>
<keyword evidence="3" id="KW-1185">Reference proteome</keyword>
<feature type="transmembrane region" description="Helical" evidence="1">
    <location>
        <begin position="33"/>
        <end position="55"/>
    </location>
</feature>
<accession>A0A1E5G059</accession>
<dbReference type="EMBL" id="MIJE01000032">
    <property type="protein sequence ID" value="OEF96170.1"/>
    <property type="molecule type" value="Genomic_DNA"/>
</dbReference>
<evidence type="ECO:0000313" key="2">
    <source>
        <dbReference type="EMBL" id="OEF96170.1"/>
    </source>
</evidence>
<dbReference type="OrthoDB" id="9882708at2"/>
<keyword evidence="1" id="KW-0812">Transmembrane</keyword>
<keyword evidence="1" id="KW-0472">Membrane</keyword>
<evidence type="ECO:0000256" key="1">
    <source>
        <dbReference type="SAM" id="Phobius"/>
    </source>
</evidence>
<feature type="transmembrane region" description="Helical" evidence="1">
    <location>
        <begin position="94"/>
        <end position="120"/>
    </location>
</feature>
<dbReference type="Proteomes" id="UP000094296">
    <property type="component" value="Unassembled WGS sequence"/>
</dbReference>
<feature type="transmembrane region" description="Helical" evidence="1">
    <location>
        <begin position="61"/>
        <end position="82"/>
    </location>
</feature>
<organism evidence="2 3">
    <name type="scientific">Desulfuribacillus alkaliarsenatis</name>
    <dbReference type="NCBI Taxonomy" id="766136"/>
    <lineage>
        <taxon>Bacteria</taxon>
        <taxon>Bacillati</taxon>
        <taxon>Bacillota</taxon>
        <taxon>Desulfuribacillia</taxon>
        <taxon>Desulfuribacillales</taxon>
        <taxon>Desulfuribacillaceae</taxon>
        <taxon>Desulfuribacillus</taxon>
    </lineage>
</organism>
<name>A0A1E5G059_9FIRM</name>
<comment type="caution">
    <text evidence="2">The sequence shown here is derived from an EMBL/GenBank/DDBJ whole genome shotgun (WGS) entry which is preliminary data.</text>
</comment>
<feature type="transmembrane region" description="Helical" evidence="1">
    <location>
        <begin position="165"/>
        <end position="183"/>
    </location>
</feature>
<dbReference type="RefSeq" id="WP_069643675.1">
    <property type="nucleotide sequence ID" value="NZ_MIJE01000032.1"/>
</dbReference>
<gene>
    <name evidence="2" type="ORF">BHF68_08355</name>
</gene>
<dbReference type="AlphaFoldDB" id="A0A1E5G059"/>
<reference evidence="2 3" key="1">
    <citation type="submission" date="2016-09" db="EMBL/GenBank/DDBJ databases">
        <title>Draft genome sequence for the type strain of Desulfuribacillus alkaliarsenatis AHT28, an obligately anaerobic, sulfidogenic bacterium isolated from Russian soda lake sediments.</title>
        <authorList>
            <person name="Abin C.A."/>
            <person name="Hollibaugh J.T."/>
        </authorList>
    </citation>
    <scope>NUCLEOTIDE SEQUENCE [LARGE SCALE GENOMIC DNA]</scope>
    <source>
        <strain evidence="2 3">AHT28</strain>
    </source>
</reference>
<keyword evidence="1" id="KW-1133">Transmembrane helix</keyword>
<protein>
    <submittedName>
        <fullName evidence="2">Uncharacterized protein</fullName>
    </submittedName>
</protein>
<feature type="transmembrane region" description="Helical" evidence="1">
    <location>
        <begin position="140"/>
        <end position="160"/>
    </location>
</feature>